<accession>A0A1H3K758</accession>
<dbReference type="InterPro" id="IPR050493">
    <property type="entry name" value="FAD-dep_Monooxygenase_BioMet"/>
</dbReference>
<dbReference type="GeneID" id="78124452"/>
<keyword evidence="1" id="KW-0560">Oxidoreductase</keyword>
<dbReference type="STRING" id="576131.SAMN05444486_102380"/>
<protein>
    <submittedName>
        <fullName evidence="4">Salicylate hydroxylase</fullName>
    </submittedName>
</protein>
<dbReference type="PANTHER" id="PTHR13789:SF309">
    <property type="entry name" value="PUTATIVE (AFU_ORTHOLOGUE AFUA_6G14510)-RELATED"/>
    <property type="match status" value="1"/>
</dbReference>
<dbReference type="GO" id="GO:0004497">
    <property type="term" value="F:monooxygenase activity"/>
    <property type="evidence" value="ECO:0007669"/>
    <property type="project" value="UniProtKB-KW"/>
</dbReference>
<dbReference type="SUPFAM" id="SSF54373">
    <property type="entry name" value="FAD-linked reductases, C-terminal domain"/>
    <property type="match status" value="1"/>
</dbReference>
<dbReference type="GO" id="GO:0071949">
    <property type="term" value="F:FAD binding"/>
    <property type="evidence" value="ECO:0007669"/>
    <property type="project" value="InterPro"/>
</dbReference>
<dbReference type="Gene3D" id="3.50.50.60">
    <property type="entry name" value="FAD/NAD(P)-binding domain"/>
    <property type="match status" value="1"/>
</dbReference>
<feature type="domain" description="FAD-binding" evidence="3">
    <location>
        <begin position="8"/>
        <end position="339"/>
    </location>
</feature>
<evidence type="ECO:0000259" key="3">
    <source>
        <dbReference type="Pfam" id="PF01494"/>
    </source>
</evidence>
<dbReference type="Proteomes" id="UP000199026">
    <property type="component" value="Unassembled WGS sequence"/>
</dbReference>
<dbReference type="SUPFAM" id="SSF51905">
    <property type="entry name" value="FAD/NAD(P)-binding domain"/>
    <property type="match status" value="1"/>
</dbReference>
<evidence type="ECO:0000313" key="4">
    <source>
        <dbReference type="EMBL" id="SDY48021.1"/>
    </source>
</evidence>
<dbReference type="InterPro" id="IPR036188">
    <property type="entry name" value="FAD/NAD-bd_sf"/>
</dbReference>
<reference evidence="4 5" key="1">
    <citation type="submission" date="2016-10" db="EMBL/GenBank/DDBJ databases">
        <authorList>
            <person name="de Groot N.N."/>
        </authorList>
    </citation>
    <scope>NUCLEOTIDE SEQUENCE [LARGE SCALE GENOMIC DNA]</scope>
    <source>
        <strain evidence="4 5">DSM 24677</strain>
    </source>
</reference>
<sequence length="396" mass="43023">MMLAGLKTYIIGAGIGGLALARVLALRGADVTVLEQAGEIKEVGAGLQISPNGLAVLRAMGLEPQLVKSGAVLADTVRLMDYRGGEVLKLDLTQMSPQKYYFVHRAELISLLAEGARAAGAKIQLLQKVERVEEGCPAAVVLHSGERREADLIIGADGVHSVVRPALNGASAPFFTGNAAWRAVVPNVWGRQSDVQVHMGPRRHLVSYPLMGGKMLNLVAVEEQRDWLEESWTLGDEPANLRAAFTDFAPVVQEMLGAVEEVRLWGLFRHEVAPRWHGQGLALLGDAAHPTLPFLAQGAVMALEDAWAMGVALDDVGSLEQGLGDYQLWRRDRAARVIKTATGNAWKYHLGFGPLRFAAHTALRLGGALAPRRMLGQFDWLYGYDITQDRPPERAR</sequence>
<proteinExistence type="predicted"/>
<evidence type="ECO:0000256" key="1">
    <source>
        <dbReference type="ARBA" id="ARBA00023002"/>
    </source>
</evidence>
<dbReference type="PANTHER" id="PTHR13789">
    <property type="entry name" value="MONOOXYGENASE"/>
    <property type="match status" value="1"/>
</dbReference>
<name>A0A1H3K758_9RHOB</name>
<dbReference type="OrthoDB" id="4230779at2"/>
<evidence type="ECO:0000256" key="2">
    <source>
        <dbReference type="ARBA" id="ARBA00023033"/>
    </source>
</evidence>
<dbReference type="InterPro" id="IPR002938">
    <property type="entry name" value="FAD-bd"/>
</dbReference>
<evidence type="ECO:0000313" key="5">
    <source>
        <dbReference type="Proteomes" id="UP000199026"/>
    </source>
</evidence>
<organism evidence="4 5">
    <name type="scientific">Lentibacter algarum</name>
    <dbReference type="NCBI Taxonomy" id="576131"/>
    <lineage>
        <taxon>Bacteria</taxon>
        <taxon>Pseudomonadati</taxon>
        <taxon>Pseudomonadota</taxon>
        <taxon>Alphaproteobacteria</taxon>
        <taxon>Rhodobacterales</taxon>
        <taxon>Roseobacteraceae</taxon>
        <taxon>Lentibacter</taxon>
    </lineage>
</organism>
<keyword evidence="2" id="KW-0503">Monooxygenase</keyword>
<dbReference type="AlphaFoldDB" id="A0A1H3K758"/>
<dbReference type="Pfam" id="PF01494">
    <property type="entry name" value="FAD_binding_3"/>
    <property type="match status" value="1"/>
</dbReference>
<dbReference type="PRINTS" id="PR00420">
    <property type="entry name" value="RNGMNOXGNASE"/>
</dbReference>
<dbReference type="EMBL" id="FNPR01000002">
    <property type="protein sequence ID" value="SDY48021.1"/>
    <property type="molecule type" value="Genomic_DNA"/>
</dbReference>
<keyword evidence="5" id="KW-1185">Reference proteome</keyword>
<gene>
    <name evidence="4" type="ORF">SAMN05444486_102380</name>
</gene>
<dbReference type="RefSeq" id="WP_089890085.1">
    <property type="nucleotide sequence ID" value="NZ_CALJFH010000025.1"/>
</dbReference>